<dbReference type="AlphaFoldDB" id="A0A3Q1IS12"/>
<dbReference type="PANTHER" id="PTHR31025:SF19">
    <property type="entry name" value="SI:CH73-42K18.1-RELATED"/>
    <property type="match status" value="1"/>
</dbReference>
<dbReference type="PANTHER" id="PTHR31025">
    <property type="entry name" value="SI:CH211-196P9.1-RELATED"/>
    <property type="match status" value="1"/>
</dbReference>
<dbReference type="InParanoid" id="A0A3Q1IS12"/>
<dbReference type="GeneTree" id="ENSGT00940000173263"/>
<reference evidence="1" key="1">
    <citation type="submission" date="2021-04" db="EMBL/GenBank/DDBJ databases">
        <authorList>
            <consortium name="Wellcome Sanger Institute Data Sharing"/>
        </authorList>
    </citation>
    <scope>NUCLEOTIDE SEQUENCE [LARGE SCALE GENOMIC DNA]</scope>
</reference>
<name>A0A3Q1IS12_ANATE</name>
<evidence type="ECO:0000313" key="2">
    <source>
        <dbReference type="Proteomes" id="UP000265040"/>
    </source>
</evidence>
<dbReference type="OrthoDB" id="6512834at2759"/>
<reference evidence="1" key="2">
    <citation type="submission" date="2025-08" db="UniProtKB">
        <authorList>
            <consortium name="Ensembl"/>
        </authorList>
    </citation>
    <scope>IDENTIFICATION</scope>
</reference>
<reference evidence="1" key="3">
    <citation type="submission" date="2025-09" db="UniProtKB">
        <authorList>
            <consortium name="Ensembl"/>
        </authorList>
    </citation>
    <scope>IDENTIFICATION</scope>
</reference>
<evidence type="ECO:0000313" key="1">
    <source>
        <dbReference type="Ensembl" id="ENSATEP00000022044.2"/>
    </source>
</evidence>
<organism evidence="1 2">
    <name type="scientific">Anabas testudineus</name>
    <name type="common">Climbing perch</name>
    <name type="synonym">Anthias testudineus</name>
    <dbReference type="NCBI Taxonomy" id="64144"/>
    <lineage>
        <taxon>Eukaryota</taxon>
        <taxon>Metazoa</taxon>
        <taxon>Chordata</taxon>
        <taxon>Craniata</taxon>
        <taxon>Vertebrata</taxon>
        <taxon>Euteleostomi</taxon>
        <taxon>Actinopterygii</taxon>
        <taxon>Neopterygii</taxon>
        <taxon>Teleostei</taxon>
        <taxon>Neoteleostei</taxon>
        <taxon>Acanthomorphata</taxon>
        <taxon>Anabantaria</taxon>
        <taxon>Anabantiformes</taxon>
        <taxon>Anabantoidei</taxon>
        <taxon>Anabantidae</taxon>
        <taxon>Anabas</taxon>
    </lineage>
</organism>
<protein>
    <submittedName>
        <fullName evidence="1">Uncharacterized protein</fullName>
    </submittedName>
</protein>
<dbReference type="Proteomes" id="UP000265040">
    <property type="component" value="Chromosome 12"/>
</dbReference>
<sequence length="137" mass="15676">MFINKRLFAIKYVAFRLNISRKLLSNSFCISAATIAFLQYKILIMLANAFSRQEKHISIDMSHHIIPVSLKIIIKVIVMNNINDLPKAMCILFGLAYALHLNYPKSMKGTFQFIQQVLLMLGHSELKPKLQTLKNPA</sequence>
<keyword evidence="2" id="KW-1185">Reference proteome</keyword>
<dbReference type="Ensembl" id="ENSATET00000022408.2">
    <property type="protein sequence ID" value="ENSATEP00000022044.2"/>
    <property type="gene ID" value="ENSATEG00000015296.2"/>
</dbReference>
<proteinExistence type="predicted"/>
<accession>A0A3Q1IS12</accession>